<dbReference type="EMBL" id="JAVTLL010000027">
    <property type="protein sequence ID" value="MDT7845657.1"/>
    <property type="molecule type" value="Genomic_DNA"/>
</dbReference>
<evidence type="ECO:0000259" key="2">
    <source>
        <dbReference type="PROSITE" id="PS50943"/>
    </source>
</evidence>
<dbReference type="InterPro" id="IPR001387">
    <property type="entry name" value="Cro/C1-type_HTH"/>
</dbReference>
<dbReference type="SUPFAM" id="SSF47413">
    <property type="entry name" value="lambda repressor-like DNA-binding domains"/>
    <property type="match status" value="1"/>
</dbReference>
<dbReference type="PANTHER" id="PTHR47691">
    <property type="entry name" value="REGULATOR-RELATED"/>
    <property type="match status" value="1"/>
</dbReference>
<dbReference type="Pfam" id="PF00931">
    <property type="entry name" value="NB-ARC"/>
    <property type="match status" value="1"/>
</dbReference>
<dbReference type="Proteomes" id="UP001257948">
    <property type="component" value="Unassembled WGS sequence"/>
</dbReference>
<feature type="domain" description="HTH cro/C1-type" evidence="2">
    <location>
        <begin position="11"/>
        <end position="66"/>
    </location>
</feature>
<protein>
    <submittedName>
        <fullName evidence="3">Helix-turn-helix domain-containing protein</fullName>
    </submittedName>
</protein>
<dbReference type="InterPro" id="IPR010982">
    <property type="entry name" value="Lambda_DNA-bd_dom_sf"/>
</dbReference>
<accession>A0ABU3M2D2</accession>
<feature type="region of interest" description="Disordered" evidence="1">
    <location>
        <begin position="78"/>
        <end position="97"/>
    </location>
</feature>
<dbReference type="SUPFAM" id="SSF48452">
    <property type="entry name" value="TPR-like"/>
    <property type="match status" value="2"/>
</dbReference>
<dbReference type="InterPro" id="IPR002182">
    <property type="entry name" value="NB-ARC"/>
</dbReference>
<dbReference type="InterPro" id="IPR036388">
    <property type="entry name" value="WH-like_DNA-bd_sf"/>
</dbReference>
<dbReference type="InterPro" id="IPR011990">
    <property type="entry name" value="TPR-like_helical_dom_sf"/>
</dbReference>
<dbReference type="PRINTS" id="PR00364">
    <property type="entry name" value="DISEASERSIST"/>
</dbReference>
<evidence type="ECO:0000313" key="3">
    <source>
        <dbReference type="EMBL" id="MDT7845657.1"/>
    </source>
</evidence>
<dbReference type="InterPro" id="IPR027417">
    <property type="entry name" value="P-loop_NTPase"/>
</dbReference>
<keyword evidence="4" id="KW-1185">Reference proteome</keyword>
<proteinExistence type="predicted"/>
<dbReference type="Gene3D" id="1.25.40.10">
    <property type="entry name" value="Tetratricopeptide repeat domain"/>
    <property type="match status" value="1"/>
</dbReference>
<sequence>MPNDGDFGQLLRRLRQDAGLTIESLAENSGVSARGIGNLERGERTVPQRRTVAALADGLRLDAAERVQLLAAARAGRVRRSNGDNPAGPGALPREVDDFTGRDQELARLSEMARQLEAERGSGQQSVIVLSGAPGVGKTTLVLRAARELAHRFPDGQLLVNLQGMDDDPPHWSELMLRILKTLGLPDSELAKAGPQGRPELYRRVLAERRLLLVLDNGRDEAQVRPLLPGSGDGMALVTSRRMLAGLGGVQRMLVGALRPRDSRDLLAGLVGVERAAAEGEALAEVAELCGHLPLALRVAGNWLATRTGWEVRRFADRLAAEEQRLDALAVDDPRLTAAFDLSYRQLTPEAARMFRRLALVEGPDIGTECAATLIGRPVFDAEDILEELVEAGLLVGFGTERYAFHDLLRLYARTRLEADESRSEAANAKAAMHRWLLETTVVAGRWYEPAHGAPSPDWQGNVDLSDSDKARDWLKAEGVNWLGALRAAAAAGDHTTVVEVAEALHWFSDQWIFWGHWPTVFSLAADCAQALSDPLWEATHLNYHAWALVMCESRHRDGLVRSTQALTAAERCGSLEQQAWSHFYRAWALRMLADYEAAIHDNTVAARLFEAVGDIHGALQALSARGAILLRAQRPAEATVAMQRALDALHAAGDDVEPHIRQFTLANLHGLAGDAHAQLGHWDEAITHNGAACKLSRESGNSAMESIHVVRLGLALLAAGRISEARDAFTRCLELGADADPEYANEAREYLAKLQQ</sequence>
<evidence type="ECO:0000313" key="4">
    <source>
        <dbReference type="Proteomes" id="UP001257948"/>
    </source>
</evidence>
<gene>
    <name evidence="3" type="ORF">RQC66_33580</name>
</gene>
<name>A0ABU3M2D2_9ACTN</name>
<reference evidence="4" key="1">
    <citation type="submission" date="2023-07" db="EMBL/GenBank/DDBJ databases">
        <title>Draft genome sequence of the endophytic actinobacterium Streptomyces justiciae WPN32, a potential antibiotic producer.</title>
        <authorList>
            <person name="Yasawong M."/>
            <person name="Pana W."/>
            <person name="Ganta P."/>
            <person name="Santapan N."/>
            <person name="Songngamsuk T."/>
            <person name="Phatcharaharikarn M."/>
            <person name="Kerdtoob S."/>
            <person name="Nantapong N."/>
        </authorList>
    </citation>
    <scope>NUCLEOTIDE SEQUENCE [LARGE SCALE GENOMIC DNA]</scope>
    <source>
        <strain evidence="4">WPN32</strain>
    </source>
</reference>
<dbReference type="Pfam" id="PF13560">
    <property type="entry name" value="HTH_31"/>
    <property type="match status" value="1"/>
</dbReference>
<dbReference type="SMART" id="SM00530">
    <property type="entry name" value="HTH_XRE"/>
    <property type="match status" value="1"/>
</dbReference>
<dbReference type="PANTHER" id="PTHR47691:SF3">
    <property type="entry name" value="HTH-TYPE TRANSCRIPTIONAL REGULATOR RV0890C-RELATED"/>
    <property type="match status" value="1"/>
</dbReference>
<organism evidence="3 4">
    <name type="scientific">Streptomyces justiciae</name>
    <dbReference type="NCBI Taxonomy" id="2780140"/>
    <lineage>
        <taxon>Bacteria</taxon>
        <taxon>Bacillati</taxon>
        <taxon>Actinomycetota</taxon>
        <taxon>Actinomycetes</taxon>
        <taxon>Kitasatosporales</taxon>
        <taxon>Streptomycetaceae</taxon>
        <taxon>Streptomyces</taxon>
    </lineage>
</organism>
<evidence type="ECO:0000256" key="1">
    <source>
        <dbReference type="SAM" id="MobiDB-lite"/>
    </source>
</evidence>
<dbReference type="PROSITE" id="PS50943">
    <property type="entry name" value="HTH_CROC1"/>
    <property type="match status" value="1"/>
</dbReference>
<dbReference type="SUPFAM" id="SSF52540">
    <property type="entry name" value="P-loop containing nucleoside triphosphate hydrolases"/>
    <property type="match status" value="1"/>
</dbReference>
<dbReference type="Gene3D" id="1.10.260.40">
    <property type="entry name" value="lambda repressor-like DNA-binding domains"/>
    <property type="match status" value="1"/>
</dbReference>
<dbReference type="Gene3D" id="3.40.50.300">
    <property type="entry name" value="P-loop containing nucleotide triphosphate hydrolases"/>
    <property type="match status" value="1"/>
</dbReference>
<comment type="caution">
    <text evidence="3">The sequence shown here is derived from an EMBL/GenBank/DDBJ whole genome shotgun (WGS) entry which is preliminary data.</text>
</comment>
<dbReference type="CDD" id="cd00093">
    <property type="entry name" value="HTH_XRE"/>
    <property type="match status" value="1"/>
</dbReference>
<dbReference type="RefSeq" id="WP_314205862.1">
    <property type="nucleotide sequence ID" value="NZ_JAVTLL010000027.1"/>
</dbReference>
<dbReference type="Gene3D" id="1.10.10.10">
    <property type="entry name" value="Winged helix-like DNA-binding domain superfamily/Winged helix DNA-binding domain"/>
    <property type="match status" value="1"/>
</dbReference>